<comment type="caution">
    <text evidence="2">The sequence shown here is derived from an EMBL/GenBank/DDBJ whole genome shotgun (WGS) entry which is preliminary data.</text>
</comment>
<dbReference type="RefSeq" id="WP_192375200.1">
    <property type="nucleotide sequence ID" value="NZ_CAJHIV010000001.1"/>
</dbReference>
<name>A0ABR9D169_9GAMM</name>
<evidence type="ECO:0000313" key="2">
    <source>
        <dbReference type="EMBL" id="MBD9356883.1"/>
    </source>
</evidence>
<sequence length="205" mass="21905">MFIPRFHNIGTGLALICALGSPTPTLAAISSFQLDWSGAVFGNQAEAHALLSVDDILFPDTSGLVWLTPGIEVTGFNITVSGAATGNGNFDLTDYAAFIWDTTGATLDFTQELVGQTISSGYNWGEGYDTGGDFSLIAAELSNAPTGDGWYFKLATANGTGDNLKLTSFRPYQTSPVQPVPLPSAFWLFATVFGLLYRNAWGERR</sequence>
<dbReference type="Proteomes" id="UP000652176">
    <property type="component" value="Unassembled WGS sequence"/>
</dbReference>
<feature type="signal peptide" evidence="1">
    <location>
        <begin position="1"/>
        <end position="27"/>
    </location>
</feature>
<reference evidence="2 3" key="1">
    <citation type="submission" date="2020-09" db="EMBL/GenBank/DDBJ databases">
        <title>Methylomonas albis sp. nov. and Methylomonas fluvii sp. nov.: Two cold-adapted methanotrophs from the River Elbe and an amended description of Methylovulum psychrotolerans strain Eb1.</title>
        <authorList>
            <person name="Bussmann I.K."/>
            <person name="Klings K.-W."/>
            <person name="Warnstedt J."/>
            <person name="Hoppert M."/>
            <person name="Saborowski A."/>
            <person name="Horn F."/>
            <person name="Liebner S."/>
        </authorList>
    </citation>
    <scope>NUCLEOTIDE SEQUENCE [LARGE SCALE GENOMIC DNA]</scope>
    <source>
        <strain evidence="2 3">EbA</strain>
    </source>
</reference>
<gene>
    <name evidence="2" type="ORF">IE877_13525</name>
</gene>
<protein>
    <recommendedName>
        <fullName evidence="4">PEP-CTERM sorting domain-containing protein</fullName>
    </recommendedName>
</protein>
<accession>A0ABR9D169</accession>
<keyword evidence="3" id="KW-1185">Reference proteome</keyword>
<evidence type="ECO:0008006" key="4">
    <source>
        <dbReference type="Google" id="ProtNLM"/>
    </source>
</evidence>
<dbReference type="EMBL" id="JACXSS010000001">
    <property type="protein sequence ID" value="MBD9356883.1"/>
    <property type="molecule type" value="Genomic_DNA"/>
</dbReference>
<evidence type="ECO:0000313" key="3">
    <source>
        <dbReference type="Proteomes" id="UP000652176"/>
    </source>
</evidence>
<keyword evidence="1" id="KW-0732">Signal</keyword>
<organism evidence="2 3">
    <name type="scientific">Methylomonas albis</name>
    <dbReference type="NCBI Taxonomy" id="1854563"/>
    <lineage>
        <taxon>Bacteria</taxon>
        <taxon>Pseudomonadati</taxon>
        <taxon>Pseudomonadota</taxon>
        <taxon>Gammaproteobacteria</taxon>
        <taxon>Methylococcales</taxon>
        <taxon>Methylococcaceae</taxon>
        <taxon>Methylomonas</taxon>
    </lineage>
</organism>
<evidence type="ECO:0000256" key="1">
    <source>
        <dbReference type="SAM" id="SignalP"/>
    </source>
</evidence>
<feature type="chain" id="PRO_5047524633" description="PEP-CTERM sorting domain-containing protein" evidence="1">
    <location>
        <begin position="28"/>
        <end position="205"/>
    </location>
</feature>
<proteinExistence type="predicted"/>